<dbReference type="Ensembl" id="ENSSFAT00005019635.1">
    <property type="protein sequence ID" value="ENSSFAP00005018868.1"/>
    <property type="gene ID" value="ENSSFAG00005009941.1"/>
</dbReference>
<protein>
    <submittedName>
        <fullName evidence="6">Excision repair cross-complementation group 6-like</fullName>
    </submittedName>
</protein>
<dbReference type="InterPro" id="IPR027417">
    <property type="entry name" value="P-loop_NTPase"/>
</dbReference>
<feature type="region of interest" description="Disordered" evidence="3">
    <location>
        <begin position="614"/>
        <end position="1044"/>
    </location>
</feature>
<evidence type="ECO:0000259" key="5">
    <source>
        <dbReference type="PROSITE" id="PS51194"/>
    </source>
</evidence>
<dbReference type="InParanoid" id="A0A672GJ96"/>
<keyword evidence="2" id="KW-0347">Helicase</keyword>
<feature type="compositionally biased region" description="Low complexity" evidence="3">
    <location>
        <begin position="645"/>
        <end position="657"/>
    </location>
</feature>
<keyword evidence="2" id="KW-0547">Nucleotide-binding</keyword>
<reference evidence="6" key="3">
    <citation type="submission" date="2025-09" db="UniProtKB">
        <authorList>
            <consortium name="Ensembl"/>
        </authorList>
    </citation>
    <scope>IDENTIFICATION</scope>
</reference>
<dbReference type="GO" id="GO:0004386">
    <property type="term" value="F:helicase activity"/>
    <property type="evidence" value="ECO:0007669"/>
    <property type="project" value="UniProtKB-KW"/>
</dbReference>
<reference evidence="6" key="2">
    <citation type="submission" date="2025-08" db="UniProtKB">
        <authorList>
            <consortium name="Ensembl"/>
        </authorList>
    </citation>
    <scope>IDENTIFICATION</scope>
</reference>
<dbReference type="PANTHER" id="PTHR45629:SF7">
    <property type="entry name" value="DNA EXCISION REPAIR PROTEIN ERCC-6-RELATED"/>
    <property type="match status" value="1"/>
</dbReference>
<dbReference type="GO" id="GO:0016787">
    <property type="term" value="F:hydrolase activity"/>
    <property type="evidence" value="ECO:0007669"/>
    <property type="project" value="UniProtKB-KW"/>
</dbReference>
<dbReference type="GO" id="GO:0005524">
    <property type="term" value="F:ATP binding"/>
    <property type="evidence" value="ECO:0007669"/>
    <property type="project" value="InterPro"/>
</dbReference>
<dbReference type="InterPro" id="IPR049730">
    <property type="entry name" value="SNF2/RAD54-like_C"/>
</dbReference>
<dbReference type="InterPro" id="IPR000330">
    <property type="entry name" value="SNF2_N"/>
</dbReference>
<dbReference type="SMART" id="SM00487">
    <property type="entry name" value="DEXDc"/>
    <property type="match status" value="1"/>
</dbReference>
<dbReference type="SUPFAM" id="SSF52540">
    <property type="entry name" value="P-loop containing nucleoside triphosphate hydrolases"/>
    <property type="match status" value="2"/>
</dbReference>
<keyword evidence="2" id="KW-0067">ATP-binding</keyword>
<feature type="region of interest" description="Disordered" evidence="3">
    <location>
        <begin position="207"/>
        <end position="235"/>
    </location>
</feature>
<feature type="compositionally biased region" description="Pro residues" evidence="3">
    <location>
        <begin position="718"/>
        <end position="727"/>
    </location>
</feature>
<name>A0A672GJ96_SALFA</name>
<dbReference type="InterPro" id="IPR001650">
    <property type="entry name" value="Helicase_C-like"/>
</dbReference>
<evidence type="ECO:0000313" key="7">
    <source>
        <dbReference type="Proteomes" id="UP000472267"/>
    </source>
</evidence>
<dbReference type="Gene3D" id="3.40.50.300">
    <property type="entry name" value="P-loop containing nucleotide triphosphate hydrolases"/>
    <property type="match status" value="1"/>
</dbReference>
<dbReference type="SMART" id="SM00490">
    <property type="entry name" value="HELICc"/>
    <property type="match status" value="1"/>
</dbReference>
<dbReference type="Pfam" id="PF00271">
    <property type="entry name" value="Helicase_C"/>
    <property type="match status" value="1"/>
</dbReference>
<evidence type="ECO:0000256" key="2">
    <source>
        <dbReference type="ARBA" id="ARBA00022806"/>
    </source>
</evidence>
<dbReference type="Pfam" id="PF00176">
    <property type="entry name" value="SNF2-rel_dom"/>
    <property type="match status" value="1"/>
</dbReference>
<dbReference type="InterPro" id="IPR014001">
    <property type="entry name" value="Helicase_ATP-bd"/>
</dbReference>
<sequence>MGLGKTVQVVSFLSGMYDGELVRHTLLVMPTSLLANWTREFSKWTPGMRVKDFHGASKAERTRKLEKVQRRGGVLLTTYNMLMNNWQQLASYRGREFMWDYLILDEAHKIKNSSTKTTKSAAAVPARNRVLLTGTPVQNNLREMWALFDFACQGTLLGTAKTFKTQYENPITRAREKDATPGERALGAQMSENLMAIIRPHFLRRTKSEVQEQSKTPSPQDPEDPPVPGGRTAPRLTRKKDLVVWTYLSEVQERIYRQFLSLDHIKELLLASRSPLAELSILKKLCDHPRLLSAKAAAQLGLQGGRQDGDPDRDPDAQSIAGVPDATLISESGKMVFLLALLDRLRAEGHRTLVFAHYRKVLDILERVLRRRGFGVLRLDGTVTQLAERERRIGLFQSGGRHSVFLLTTQVGGVGVTLTAADRVVIYDPSWNPATDAQAVDRAYRIGQTADVLIYRLITCGSVEEKIYRRQVFKDSLIRQNTGDNKNPFRYFSKQELRELFTLEDPRSSSTALQLQALHADPDPDLDRHVAALLAMGVFGVSRHDLLFSLDPDRDEDEAPEDGEERLYIRGRVQTARELVGAESERRKLLEDGVASGTEAAWLRLQADVHRYVSRSPRTRSQSRFWALPDGPSLLSSMEKRSRRPGSGPSDPSPLRLQLDSAGSGQEDSVVDLTEDRTAENRSASPDPEPDPEPANASLQDPEPDRQDPARRSAGPEPRSPGRPSPPLLDHRLSVLHTSRSVLGDDRSPAAAFRSYGSDFNLQLDDTWDRDGDGPGPEDSNVDWDGPGTGHQGPRLQLEDSVLSSDQDGPGPGPEDWDLGGPGSEAVQQDLLSRLQLDGSFDVSRTLSDQTRPERCGRSLHNDHTPNTDASVDGSVVAVRKRRAAVIYDSEEDEPEDPSLHGSPDLLHTSTPKFASGPESRGRSLGRRLSVAAGRWEEEEEEEEEVKVEQEKEEEEEEEDEGEEDEQEEEEEDEGEEDEDEGEEEEEDEQEEEEDEEEEEEDEEEEDEQEEEEDEEEEEEDEGEEEEDEQEEEEDEEEEEEEED</sequence>
<feature type="compositionally biased region" description="Acidic residues" evidence="3">
    <location>
        <begin position="937"/>
        <end position="1044"/>
    </location>
</feature>
<dbReference type="Proteomes" id="UP000472267">
    <property type="component" value="Chromosome 12"/>
</dbReference>
<proteinExistence type="predicted"/>
<dbReference type="InterPro" id="IPR050496">
    <property type="entry name" value="SNF2_RAD54_helicase_repair"/>
</dbReference>
<reference evidence="6" key="1">
    <citation type="submission" date="2019-06" db="EMBL/GenBank/DDBJ databases">
        <authorList>
            <consortium name="Wellcome Sanger Institute Data Sharing"/>
        </authorList>
    </citation>
    <scope>NUCLEOTIDE SEQUENCE [LARGE SCALE GENOMIC DNA]</scope>
</reference>
<dbReference type="CDD" id="cd18793">
    <property type="entry name" value="SF2_C_SNF"/>
    <property type="match status" value="1"/>
</dbReference>
<evidence type="ECO:0000313" key="6">
    <source>
        <dbReference type="Ensembl" id="ENSSFAP00005018868.1"/>
    </source>
</evidence>
<evidence type="ECO:0000256" key="1">
    <source>
        <dbReference type="ARBA" id="ARBA00022801"/>
    </source>
</evidence>
<dbReference type="GO" id="GO:0015616">
    <property type="term" value="F:DNA translocase activity"/>
    <property type="evidence" value="ECO:0007669"/>
    <property type="project" value="TreeGrafter"/>
</dbReference>
<dbReference type="InterPro" id="IPR038718">
    <property type="entry name" value="SNF2-like_sf"/>
</dbReference>
<keyword evidence="7" id="KW-1185">Reference proteome</keyword>
<evidence type="ECO:0000256" key="3">
    <source>
        <dbReference type="SAM" id="MobiDB-lite"/>
    </source>
</evidence>
<feature type="domain" description="Helicase C-terminal" evidence="5">
    <location>
        <begin position="337"/>
        <end position="497"/>
    </location>
</feature>
<dbReference type="FunFam" id="3.40.50.10810:FF:000094">
    <property type="entry name" value="DNA excision repair protein ERCC-6"/>
    <property type="match status" value="1"/>
</dbReference>
<dbReference type="PROSITE" id="PS51194">
    <property type="entry name" value="HELICASE_CTER"/>
    <property type="match status" value="1"/>
</dbReference>
<accession>A0A672GJ96</accession>
<dbReference type="AlphaFoldDB" id="A0A672GJ96"/>
<organism evidence="6 7">
    <name type="scientific">Salarias fasciatus</name>
    <name type="common">Jewelled blenny</name>
    <name type="synonym">Blennius fasciatus</name>
    <dbReference type="NCBI Taxonomy" id="181472"/>
    <lineage>
        <taxon>Eukaryota</taxon>
        <taxon>Metazoa</taxon>
        <taxon>Chordata</taxon>
        <taxon>Craniata</taxon>
        <taxon>Vertebrata</taxon>
        <taxon>Euteleostomi</taxon>
        <taxon>Actinopterygii</taxon>
        <taxon>Neopterygii</taxon>
        <taxon>Teleostei</taxon>
        <taxon>Neoteleostei</taxon>
        <taxon>Acanthomorphata</taxon>
        <taxon>Ovalentaria</taxon>
        <taxon>Blenniimorphae</taxon>
        <taxon>Blenniiformes</taxon>
        <taxon>Blennioidei</taxon>
        <taxon>Blenniidae</taxon>
        <taxon>Salariinae</taxon>
        <taxon>Salarias</taxon>
    </lineage>
</organism>
<dbReference type="PROSITE" id="PS51192">
    <property type="entry name" value="HELICASE_ATP_BIND_1"/>
    <property type="match status" value="1"/>
</dbReference>
<keyword evidence="1" id="KW-0378">Hydrolase</keyword>
<feature type="compositionally biased region" description="Basic and acidic residues" evidence="3">
    <location>
        <begin position="851"/>
        <end position="866"/>
    </location>
</feature>
<feature type="domain" description="Helicase ATP-binding" evidence="4">
    <location>
        <begin position="1"/>
        <end position="154"/>
    </location>
</feature>
<evidence type="ECO:0000259" key="4">
    <source>
        <dbReference type="PROSITE" id="PS51192"/>
    </source>
</evidence>
<dbReference type="PANTHER" id="PTHR45629">
    <property type="entry name" value="SNF2/RAD54 FAMILY MEMBER"/>
    <property type="match status" value="1"/>
</dbReference>
<dbReference type="Gene3D" id="3.40.50.10810">
    <property type="entry name" value="Tandem AAA-ATPase domain"/>
    <property type="match status" value="1"/>
</dbReference>